<evidence type="ECO:0000256" key="2">
    <source>
        <dbReference type="ARBA" id="ARBA00023242"/>
    </source>
</evidence>
<organism evidence="6 7">
    <name type="scientific">Halteria grandinella</name>
    <dbReference type="NCBI Taxonomy" id="5974"/>
    <lineage>
        <taxon>Eukaryota</taxon>
        <taxon>Sar</taxon>
        <taxon>Alveolata</taxon>
        <taxon>Ciliophora</taxon>
        <taxon>Intramacronucleata</taxon>
        <taxon>Spirotrichea</taxon>
        <taxon>Stichotrichia</taxon>
        <taxon>Sporadotrichida</taxon>
        <taxon>Halteriidae</taxon>
        <taxon>Halteria</taxon>
    </lineage>
</organism>
<feature type="region of interest" description="Disordered" evidence="4">
    <location>
        <begin position="544"/>
        <end position="606"/>
    </location>
</feature>
<proteinExistence type="predicted"/>
<feature type="region of interest" description="Disordered" evidence="4">
    <location>
        <begin position="190"/>
        <end position="266"/>
    </location>
</feature>
<feature type="coiled-coil region" evidence="3">
    <location>
        <begin position="695"/>
        <end position="725"/>
    </location>
</feature>
<feature type="compositionally biased region" description="Polar residues" evidence="4">
    <location>
        <begin position="244"/>
        <end position="266"/>
    </location>
</feature>
<feature type="compositionally biased region" description="Polar residues" evidence="4">
    <location>
        <begin position="192"/>
        <end position="214"/>
    </location>
</feature>
<dbReference type="PROSITE" id="PS51017">
    <property type="entry name" value="CCT"/>
    <property type="match status" value="1"/>
</dbReference>
<feature type="compositionally biased region" description="Polar residues" evidence="4">
    <location>
        <begin position="340"/>
        <end position="352"/>
    </location>
</feature>
<reference evidence="6" key="1">
    <citation type="submission" date="2019-06" db="EMBL/GenBank/DDBJ databases">
        <authorList>
            <person name="Zheng W."/>
        </authorList>
    </citation>
    <scope>NUCLEOTIDE SEQUENCE</scope>
    <source>
        <strain evidence="6">QDHG01</strain>
    </source>
</reference>
<name>A0A8J8P176_HALGN</name>
<feature type="compositionally biased region" description="Basic and acidic residues" evidence="4">
    <location>
        <begin position="669"/>
        <end position="680"/>
    </location>
</feature>
<feature type="region of interest" description="Disordered" evidence="4">
    <location>
        <begin position="643"/>
        <end position="686"/>
    </location>
</feature>
<evidence type="ECO:0000259" key="5">
    <source>
        <dbReference type="PROSITE" id="PS51017"/>
    </source>
</evidence>
<dbReference type="Proteomes" id="UP000785679">
    <property type="component" value="Unassembled WGS sequence"/>
</dbReference>
<dbReference type="Pfam" id="PF06203">
    <property type="entry name" value="CCT"/>
    <property type="match status" value="1"/>
</dbReference>
<evidence type="ECO:0000256" key="4">
    <source>
        <dbReference type="SAM" id="MobiDB-lite"/>
    </source>
</evidence>
<feature type="region of interest" description="Disordered" evidence="4">
    <location>
        <begin position="339"/>
        <end position="373"/>
    </location>
</feature>
<dbReference type="InterPro" id="IPR045281">
    <property type="entry name" value="CONSTANS-like"/>
</dbReference>
<keyword evidence="2" id="KW-0539">Nucleus</keyword>
<protein>
    <recommendedName>
        <fullName evidence="5">CCT domain-containing protein</fullName>
    </recommendedName>
</protein>
<evidence type="ECO:0000256" key="3">
    <source>
        <dbReference type="SAM" id="Coils"/>
    </source>
</evidence>
<dbReference type="PANTHER" id="PTHR31319:SF77">
    <property type="entry name" value="ZINC FINGER PROTEIN CONSTANS-LIKE 4"/>
    <property type="match status" value="1"/>
</dbReference>
<keyword evidence="7" id="KW-1185">Reference proteome</keyword>
<keyword evidence="3" id="KW-0175">Coiled coil</keyword>
<comment type="subcellular location">
    <subcellularLocation>
        <location evidence="1">Nucleus</location>
    </subcellularLocation>
</comment>
<dbReference type="OrthoDB" id="294339at2759"/>
<evidence type="ECO:0000256" key="1">
    <source>
        <dbReference type="ARBA" id="ARBA00004123"/>
    </source>
</evidence>
<feature type="compositionally biased region" description="Polar residues" evidence="4">
    <location>
        <begin position="56"/>
        <end position="68"/>
    </location>
</feature>
<comment type="caution">
    <text evidence="6">The sequence shown here is derived from an EMBL/GenBank/DDBJ whole genome shotgun (WGS) entry which is preliminary data.</text>
</comment>
<evidence type="ECO:0000313" key="7">
    <source>
        <dbReference type="Proteomes" id="UP000785679"/>
    </source>
</evidence>
<dbReference type="AlphaFoldDB" id="A0A8J8P176"/>
<feature type="compositionally biased region" description="Polar residues" evidence="4">
    <location>
        <begin position="574"/>
        <end position="606"/>
    </location>
</feature>
<dbReference type="PANTHER" id="PTHR31319">
    <property type="entry name" value="ZINC FINGER PROTEIN CONSTANS-LIKE 4"/>
    <property type="match status" value="1"/>
</dbReference>
<gene>
    <name evidence="6" type="ORF">FGO68_gene12946</name>
</gene>
<dbReference type="InterPro" id="IPR010402">
    <property type="entry name" value="CCT_domain"/>
</dbReference>
<dbReference type="GO" id="GO:0005634">
    <property type="term" value="C:nucleus"/>
    <property type="evidence" value="ECO:0007669"/>
    <property type="project" value="UniProtKB-SubCell"/>
</dbReference>
<feature type="compositionally biased region" description="Polar residues" evidence="4">
    <location>
        <begin position="548"/>
        <end position="558"/>
    </location>
</feature>
<feature type="region of interest" description="Disordered" evidence="4">
    <location>
        <begin position="56"/>
        <end position="83"/>
    </location>
</feature>
<feature type="domain" description="CCT" evidence="5">
    <location>
        <begin position="830"/>
        <end position="872"/>
    </location>
</feature>
<accession>A0A8J8P176</accession>
<evidence type="ECO:0000313" key="6">
    <source>
        <dbReference type="EMBL" id="TNV85403.1"/>
    </source>
</evidence>
<feature type="region of interest" description="Disordered" evidence="4">
    <location>
        <begin position="961"/>
        <end position="984"/>
    </location>
</feature>
<dbReference type="EMBL" id="RRYP01001860">
    <property type="protein sequence ID" value="TNV85403.1"/>
    <property type="molecule type" value="Genomic_DNA"/>
</dbReference>
<sequence length="1054" mass="119626">MNLQEPNHYDAGSLVNADFVAAQADNQSRVSHQSQISVAIASGGLSDNMNRTSLSAYRESSSSTQQLNHHAPGYQQEGYGGNPNQAANQGFSASLPAGSGQTQYSMRAAGGHNPSNFMELATPLYQPVGGQNQEHYGLIENASHYGDESGYPHNQLCSPAYLPPMSSAMGPSGLLNNGQNSQYMMITGGQGSNNIHSNPASSTQTGGSNSNISAQGHKFGSSAEMPPPAGLPLLKNSFKGGLHQLSTARPAQSSPFKGSSSQNEQQINPYENYLVSDESLSRNYRVQQSKVSVRSRVDTVERLPILPHIKETPMSQCIQFPFDTEYGGRTVQELDEQRHYQPTTQAQRQDPQQPFYHDSDIPNPEVNLSSAQSKVRVSNRTNLDLIMQHGLQHEEMLREKQQFPEPRILREEQFYGTKSESMPHSGFGKKDQELLPPSSGFGKIGTADLGQNLIKRQCEQDYPSSLVDKRNSRVQHEGNDTQVYAMEQYQSAAREHQSLVQQQRYRREQSFTDSNDCFIGGNGGQISVQGMPVQVLPAAVEGQYNKDGYSQRNESNYANPRYQHERESDFSSRGGYQQNNQLSPSDYMQNTTLHHSNRNHGQQSNVDAQFRPIIKVKSEDEPYVPQDATSSIQRHVSNELTFSRNQSYGGPQRSHHEQSHQHITLQPNRRRESSPQHDLRSSSSSQYNFCNSCHLEHLRRLNDEEQRKLQEIEQIKREKETLIKSASIHTHAHHGQPTVPNSRSMNHSQLPQFVPNFPQAAPQAASQQKRQYHQSGLDTSIKQEPLVKKEGFPVVPPSATSIEQSNLFSTLKIENPSEFRKIGKLTLQERYAKIKRFKEKKQRRNWDKKIFYDCRKKVADKRLRIKGRFIRKEDQKKLLQQVFGNGELFPQDVKEFNSTLTQLMSEYQRQRLREHQIDTHDFIIEQQDAQGVKHRFFDFKKFNNFIEGEDYPHQQMLYAPPPPLPHQPYEEHKHPSGAPEVPRKPRIHPAFVVQEKRLRELKAEKKRAAKQAKMSGGGAAFYRQQRKNTSIMEDISERQSQPSIVRHEKVHVLL</sequence>